<feature type="region of interest" description="Disordered" evidence="1">
    <location>
        <begin position="1"/>
        <end position="92"/>
    </location>
</feature>
<keyword evidence="2" id="KW-0812">Transmembrane</keyword>
<dbReference type="RefSeq" id="WP_348264232.1">
    <property type="nucleotide sequence ID" value="NZ_CP121196.1"/>
</dbReference>
<organism evidence="3">
    <name type="scientific">Telmatobacter sp. DSM 110680</name>
    <dbReference type="NCBI Taxonomy" id="3036704"/>
    <lineage>
        <taxon>Bacteria</taxon>
        <taxon>Pseudomonadati</taxon>
        <taxon>Acidobacteriota</taxon>
        <taxon>Terriglobia</taxon>
        <taxon>Terriglobales</taxon>
        <taxon>Acidobacteriaceae</taxon>
        <taxon>Telmatobacter</taxon>
    </lineage>
</organism>
<accession>A0AAU7DNN6</accession>
<evidence type="ECO:0000256" key="1">
    <source>
        <dbReference type="SAM" id="MobiDB-lite"/>
    </source>
</evidence>
<feature type="compositionally biased region" description="Acidic residues" evidence="1">
    <location>
        <begin position="62"/>
        <end position="82"/>
    </location>
</feature>
<feature type="compositionally biased region" description="Low complexity" evidence="1">
    <location>
        <begin position="35"/>
        <end position="53"/>
    </location>
</feature>
<keyword evidence="2" id="KW-0472">Membrane</keyword>
<dbReference type="AlphaFoldDB" id="A0AAU7DNN6"/>
<gene>
    <name evidence="3" type="ORF">P8935_06790</name>
</gene>
<protein>
    <submittedName>
        <fullName evidence="3">Uncharacterized protein</fullName>
    </submittedName>
</protein>
<keyword evidence="2" id="KW-1133">Transmembrane helix</keyword>
<reference evidence="3" key="1">
    <citation type="submission" date="2023-03" db="EMBL/GenBank/DDBJ databases">
        <title>Edaphobacter sp.</title>
        <authorList>
            <person name="Huber K.J."/>
            <person name="Papendorf J."/>
            <person name="Pilke C."/>
            <person name="Bunk B."/>
            <person name="Sproeer C."/>
            <person name="Pester M."/>
        </authorList>
    </citation>
    <scope>NUCLEOTIDE SEQUENCE</scope>
    <source>
        <strain evidence="3">DSM 110680</strain>
    </source>
</reference>
<proteinExistence type="predicted"/>
<evidence type="ECO:0000313" key="3">
    <source>
        <dbReference type="EMBL" id="XBH19016.1"/>
    </source>
</evidence>
<feature type="transmembrane region" description="Helical" evidence="2">
    <location>
        <begin position="98"/>
        <end position="118"/>
    </location>
</feature>
<feature type="compositionally biased region" description="Basic and acidic residues" evidence="1">
    <location>
        <begin position="83"/>
        <end position="92"/>
    </location>
</feature>
<name>A0AAU7DNN6_9BACT</name>
<dbReference type="EMBL" id="CP121196">
    <property type="protein sequence ID" value="XBH19016.1"/>
    <property type="molecule type" value="Genomic_DNA"/>
</dbReference>
<evidence type="ECO:0000256" key="2">
    <source>
        <dbReference type="SAM" id="Phobius"/>
    </source>
</evidence>
<sequence>MFESDQHDFDEEYAEISHPAPPLAKSSSAVATIEAPPAVAPATSTAPTAATKPVAPPRPIAEEIEESEEPTPQEAEQEEFVDAAEKSAAEPPKKKPNFVLIGGFAALIVFAIFAFMTINKPKVDAPQPGDMGPGIFAVAGLRGHLDTKWDGNAKTGRLVYQLRIEPMEDRWGAGFSRVVSNPPMPLSVNVRIMDSSGFALCGKEIDFPFNPQNAGVTIPASAELGADGKKLSAAARAAAVQAARQSQIAQMQAAEVIRERGKDLFQNQIAHDGLVGAVNAQGTLPCSPDQYRKADYWDFNTNFPTLDEQAMLLDPKAALREKELEEGHTAKRTAPKWGNGFVIQGDDRVTGYDSARGMLWVEDKTFAIDKRYGQATASDWSNRYALIHYKCDQHASCALTAAGQSAVLHARLN</sequence>